<evidence type="ECO:0000313" key="5">
    <source>
        <dbReference type="Proteomes" id="UP000254968"/>
    </source>
</evidence>
<dbReference type="PANTHER" id="PTHR43877">
    <property type="entry name" value="AMINOALKYLPHOSPHONATE N-ACETYLTRANSFERASE-RELATED-RELATED"/>
    <property type="match status" value="1"/>
</dbReference>
<dbReference type="Gene3D" id="3.40.630.30">
    <property type="match status" value="1"/>
</dbReference>
<keyword evidence="5" id="KW-1185">Reference proteome</keyword>
<proteinExistence type="predicted"/>
<protein>
    <submittedName>
        <fullName evidence="4">N-acetylglutamate synthase</fullName>
    </submittedName>
</protein>
<dbReference type="InterPro" id="IPR016181">
    <property type="entry name" value="Acyl_CoA_acyltransferase"/>
</dbReference>
<dbReference type="SUPFAM" id="SSF55729">
    <property type="entry name" value="Acyl-CoA N-acyltransferases (Nat)"/>
    <property type="match status" value="1"/>
</dbReference>
<evidence type="ECO:0000256" key="2">
    <source>
        <dbReference type="ARBA" id="ARBA00023315"/>
    </source>
</evidence>
<keyword evidence="2" id="KW-0012">Acyltransferase</keyword>
<dbReference type="Pfam" id="PF13508">
    <property type="entry name" value="Acetyltransf_7"/>
    <property type="match status" value="1"/>
</dbReference>
<dbReference type="GO" id="GO:0016747">
    <property type="term" value="F:acyltransferase activity, transferring groups other than amino-acyl groups"/>
    <property type="evidence" value="ECO:0007669"/>
    <property type="project" value="InterPro"/>
</dbReference>
<dbReference type="PANTHER" id="PTHR43877:SF1">
    <property type="entry name" value="ACETYLTRANSFERASE"/>
    <property type="match status" value="1"/>
</dbReference>
<organism evidence="4 5">
    <name type="scientific">Legionella beliardensis</name>
    <dbReference type="NCBI Taxonomy" id="91822"/>
    <lineage>
        <taxon>Bacteria</taxon>
        <taxon>Pseudomonadati</taxon>
        <taxon>Pseudomonadota</taxon>
        <taxon>Gammaproteobacteria</taxon>
        <taxon>Legionellales</taxon>
        <taxon>Legionellaceae</taxon>
        <taxon>Legionella</taxon>
    </lineage>
</organism>
<evidence type="ECO:0000259" key="3">
    <source>
        <dbReference type="PROSITE" id="PS51186"/>
    </source>
</evidence>
<keyword evidence="1" id="KW-0808">Transferase</keyword>
<dbReference type="RefSeq" id="WP_115302300.1">
    <property type="nucleotide sequence ID" value="NZ_CAAAHO010000001.1"/>
</dbReference>
<gene>
    <name evidence="4" type="primary">argA</name>
    <name evidence="4" type="ORF">NCTC13315_01094</name>
</gene>
<reference evidence="4 5" key="1">
    <citation type="submission" date="2018-06" db="EMBL/GenBank/DDBJ databases">
        <authorList>
            <consortium name="Pathogen Informatics"/>
            <person name="Doyle S."/>
        </authorList>
    </citation>
    <scope>NUCLEOTIDE SEQUENCE [LARGE SCALE GENOMIC DNA]</scope>
    <source>
        <strain evidence="4 5">NCTC13315</strain>
    </source>
</reference>
<dbReference type="Proteomes" id="UP000254968">
    <property type="component" value="Unassembled WGS sequence"/>
</dbReference>
<dbReference type="OrthoDB" id="7356080at2"/>
<dbReference type="PROSITE" id="PS51186">
    <property type="entry name" value="GNAT"/>
    <property type="match status" value="1"/>
</dbReference>
<sequence length="179" mass="20456">MINIRLAQFNDLNSLNHLIQLSARELSRKDYSVEEINSAIEYVFGVDTELVLDQTYYVLEKDNQLVGCGGWSKRKTLFGGNQFKAREDAAYLNPLQEAAKIRAFFIHPQFARQGLGSILLQHCEYEATQQSFMSFEMMATLPGVKLYRAAGYQWVKDIFITLPNGIEVRFVKMSKSLKG</sequence>
<feature type="domain" description="N-acetyltransferase" evidence="3">
    <location>
        <begin position="2"/>
        <end position="178"/>
    </location>
</feature>
<evidence type="ECO:0000313" key="4">
    <source>
        <dbReference type="EMBL" id="STX28564.1"/>
    </source>
</evidence>
<dbReference type="CDD" id="cd04301">
    <property type="entry name" value="NAT_SF"/>
    <property type="match status" value="1"/>
</dbReference>
<dbReference type="InterPro" id="IPR000182">
    <property type="entry name" value="GNAT_dom"/>
</dbReference>
<accession>A0A378I851</accession>
<dbReference type="EMBL" id="UGNV01000001">
    <property type="protein sequence ID" value="STX28564.1"/>
    <property type="molecule type" value="Genomic_DNA"/>
</dbReference>
<name>A0A378I851_9GAMM</name>
<dbReference type="InterPro" id="IPR050832">
    <property type="entry name" value="Bact_Acetyltransf"/>
</dbReference>
<dbReference type="AlphaFoldDB" id="A0A378I851"/>
<evidence type="ECO:0000256" key="1">
    <source>
        <dbReference type="ARBA" id="ARBA00022679"/>
    </source>
</evidence>